<keyword evidence="2" id="KW-0805">Transcription regulation</keyword>
<dbReference type="Proteomes" id="UP000627292">
    <property type="component" value="Unassembled WGS sequence"/>
</dbReference>
<name>A0A917J130_9BACT</name>
<dbReference type="CDD" id="cd06170">
    <property type="entry name" value="LuxR_C_like"/>
    <property type="match status" value="1"/>
</dbReference>
<dbReference type="PANTHER" id="PTHR43214:SF41">
    <property type="entry name" value="NITRATE_NITRITE RESPONSE REGULATOR PROTEIN NARP"/>
    <property type="match status" value="1"/>
</dbReference>
<dbReference type="PROSITE" id="PS50043">
    <property type="entry name" value="HTH_LUXR_2"/>
    <property type="match status" value="1"/>
</dbReference>
<dbReference type="PRINTS" id="PR00038">
    <property type="entry name" value="HTHLUXR"/>
</dbReference>
<feature type="modified residue" description="4-aspartylphosphate" evidence="5">
    <location>
        <position position="55"/>
    </location>
</feature>
<sequence length="210" mass="24092">MPYRLIIADDHQLLIDGLSAVLNTNTEWELLPAVNNGRELLYVLEREQVDLVLLDLNMPQLDGVKALSIIKRNYPKIKVLVLTNYGQPQLQAEIRKAGAEGYLLKNSPAALLREVIQLILEGGMHYSEAEETPAEENTWFLDDFMKRYQLTRREVEIIKMIGQELTSKEISDRLYISEFTVSTHRKNILRKLNLKNTAGVVNFARENSLI</sequence>
<keyword evidence="4" id="KW-0804">Transcription</keyword>
<dbReference type="PROSITE" id="PS50110">
    <property type="entry name" value="RESPONSE_REGULATORY"/>
    <property type="match status" value="1"/>
</dbReference>
<organism evidence="8 9">
    <name type="scientific">Filimonas zeae</name>
    <dbReference type="NCBI Taxonomy" id="1737353"/>
    <lineage>
        <taxon>Bacteria</taxon>
        <taxon>Pseudomonadati</taxon>
        <taxon>Bacteroidota</taxon>
        <taxon>Chitinophagia</taxon>
        <taxon>Chitinophagales</taxon>
        <taxon>Chitinophagaceae</taxon>
        <taxon>Filimonas</taxon>
    </lineage>
</organism>
<feature type="domain" description="HTH luxR-type" evidence="6">
    <location>
        <begin position="143"/>
        <end position="208"/>
    </location>
</feature>
<evidence type="ECO:0000256" key="3">
    <source>
        <dbReference type="ARBA" id="ARBA00023125"/>
    </source>
</evidence>
<evidence type="ECO:0000256" key="5">
    <source>
        <dbReference type="PROSITE-ProRule" id="PRU00169"/>
    </source>
</evidence>
<gene>
    <name evidence="8" type="ORF">GCM10011379_37490</name>
</gene>
<feature type="domain" description="Response regulatory" evidence="7">
    <location>
        <begin position="4"/>
        <end position="120"/>
    </location>
</feature>
<dbReference type="Pfam" id="PF00196">
    <property type="entry name" value="GerE"/>
    <property type="match status" value="1"/>
</dbReference>
<comment type="caution">
    <text evidence="8">The sequence shown here is derived from an EMBL/GenBank/DDBJ whole genome shotgun (WGS) entry which is preliminary data.</text>
</comment>
<accession>A0A917J130</accession>
<dbReference type="SMART" id="SM00421">
    <property type="entry name" value="HTH_LUXR"/>
    <property type="match status" value="1"/>
</dbReference>
<dbReference type="InterPro" id="IPR000792">
    <property type="entry name" value="Tscrpt_reg_LuxR_C"/>
</dbReference>
<evidence type="ECO:0000313" key="9">
    <source>
        <dbReference type="Proteomes" id="UP000627292"/>
    </source>
</evidence>
<dbReference type="PANTHER" id="PTHR43214">
    <property type="entry name" value="TWO-COMPONENT RESPONSE REGULATOR"/>
    <property type="match status" value="1"/>
</dbReference>
<dbReference type="GO" id="GO:0000160">
    <property type="term" value="P:phosphorelay signal transduction system"/>
    <property type="evidence" value="ECO:0007669"/>
    <property type="project" value="InterPro"/>
</dbReference>
<dbReference type="GO" id="GO:0006355">
    <property type="term" value="P:regulation of DNA-templated transcription"/>
    <property type="evidence" value="ECO:0007669"/>
    <property type="project" value="InterPro"/>
</dbReference>
<evidence type="ECO:0000256" key="2">
    <source>
        <dbReference type="ARBA" id="ARBA00023015"/>
    </source>
</evidence>
<dbReference type="InterPro" id="IPR058245">
    <property type="entry name" value="NreC/VraR/RcsB-like_REC"/>
</dbReference>
<dbReference type="SUPFAM" id="SSF52172">
    <property type="entry name" value="CheY-like"/>
    <property type="match status" value="1"/>
</dbReference>
<dbReference type="RefSeq" id="WP_188955186.1">
    <property type="nucleotide sequence ID" value="NZ_BMIB01000004.1"/>
</dbReference>
<reference evidence="8" key="1">
    <citation type="journal article" date="2014" name="Int. J. Syst. Evol. Microbiol.">
        <title>Complete genome sequence of Corynebacterium casei LMG S-19264T (=DSM 44701T), isolated from a smear-ripened cheese.</title>
        <authorList>
            <consortium name="US DOE Joint Genome Institute (JGI-PGF)"/>
            <person name="Walter F."/>
            <person name="Albersmeier A."/>
            <person name="Kalinowski J."/>
            <person name="Ruckert C."/>
        </authorList>
    </citation>
    <scope>NUCLEOTIDE SEQUENCE</scope>
    <source>
        <strain evidence="8">CGMCC 1.15290</strain>
    </source>
</reference>
<dbReference type="InterPro" id="IPR011006">
    <property type="entry name" value="CheY-like_superfamily"/>
</dbReference>
<evidence type="ECO:0000313" key="8">
    <source>
        <dbReference type="EMBL" id="GGH74681.1"/>
    </source>
</evidence>
<evidence type="ECO:0000259" key="7">
    <source>
        <dbReference type="PROSITE" id="PS50110"/>
    </source>
</evidence>
<protein>
    <submittedName>
        <fullName evidence="8">DNA-binding response regulator</fullName>
    </submittedName>
</protein>
<dbReference type="GO" id="GO:0003677">
    <property type="term" value="F:DNA binding"/>
    <property type="evidence" value="ECO:0007669"/>
    <property type="project" value="UniProtKB-KW"/>
</dbReference>
<keyword evidence="9" id="KW-1185">Reference proteome</keyword>
<dbReference type="AlphaFoldDB" id="A0A917J130"/>
<keyword evidence="3 8" id="KW-0238">DNA-binding</keyword>
<dbReference type="InterPro" id="IPR039420">
    <property type="entry name" value="WalR-like"/>
</dbReference>
<dbReference type="CDD" id="cd17535">
    <property type="entry name" value="REC_NarL-like"/>
    <property type="match status" value="1"/>
</dbReference>
<dbReference type="SUPFAM" id="SSF46894">
    <property type="entry name" value="C-terminal effector domain of the bipartite response regulators"/>
    <property type="match status" value="1"/>
</dbReference>
<dbReference type="SMART" id="SM00448">
    <property type="entry name" value="REC"/>
    <property type="match status" value="1"/>
</dbReference>
<reference evidence="8" key="2">
    <citation type="submission" date="2020-09" db="EMBL/GenBank/DDBJ databases">
        <authorList>
            <person name="Sun Q."/>
            <person name="Zhou Y."/>
        </authorList>
    </citation>
    <scope>NUCLEOTIDE SEQUENCE</scope>
    <source>
        <strain evidence="8">CGMCC 1.15290</strain>
    </source>
</reference>
<dbReference type="Gene3D" id="3.40.50.2300">
    <property type="match status" value="1"/>
</dbReference>
<dbReference type="Pfam" id="PF00072">
    <property type="entry name" value="Response_reg"/>
    <property type="match status" value="1"/>
</dbReference>
<evidence type="ECO:0000256" key="1">
    <source>
        <dbReference type="ARBA" id="ARBA00022553"/>
    </source>
</evidence>
<dbReference type="InterPro" id="IPR016032">
    <property type="entry name" value="Sig_transdc_resp-reg_C-effctor"/>
</dbReference>
<evidence type="ECO:0000259" key="6">
    <source>
        <dbReference type="PROSITE" id="PS50043"/>
    </source>
</evidence>
<keyword evidence="1 5" id="KW-0597">Phosphoprotein</keyword>
<proteinExistence type="predicted"/>
<dbReference type="InterPro" id="IPR001789">
    <property type="entry name" value="Sig_transdc_resp-reg_receiver"/>
</dbReference>
<evidence type="ECO:0000256" key="4">
    <source>
        <dbReference type="ARBA" id="ARBA00023163"/>
    </source>
</evidence>
<dbReference type="EMBL" id="BMIB01000004">
    <property type="protein sequence ID" value="GGH74681.1"/>
    <property type="molecule type" value="Genomic_DNA"/>
</dbReference>